<dbReference type="Pfam" id="PF01108">
    <property type="entry name" value="Tissue_fac"/>
    <property type="match status" value="1"/>
</dbReference>
<evidence type="ECO:0000256" key="1">
    <source>
        <dbReference type="ARBA" id="ARBA00002201"/>
    </source>
</evidence>
<evidence type="ECO:0000313" key="22">
    <source>
        <dbReference type="RefSeq" id="XP_030630579.1"/>
    </source>
</evidence>
<evidence type="ECO:0000256" key="14">
    <source>
        <dbReference type="ARBA" id="ARBA00023180"/>
    </source>
</evidence>
<evidence type="ECO:0000256" key="2">
    <source>
        <dbReference type="ARBA" id="ARBA00004479"/>
    </source>
</evidence>
<evidence type="ECO:0000256" key="8">
    <source>
        <dbReference type="ARBA" id="ARBA00022729"/>
    </source>
</evidence>
<dbReference type="PANTHER" id="PTHR20859:SF22">
    <property type="entry name" value="TISSUE FACTOR"/>
    <property type="match status" value="1"/>
</dbReference>
<keyword evidence="21" id="KW-1185">Reference proteome</keyword>
<dbReference type="Pfam" id="PF09294">
    <property type="entry name" value="Interfer-bind"/>
    <property type="match status" value="1"/>
</dbReference>
<dbReference type="GO" id="GO:0007596">
    <property type="term" value="P:blood coagulation"/>
    <property type="evidence" value="ECO:0007669"/>
    <property type="project" value="UniProtKB-KW"/>
</dbReference>
<dbReference type="PANTHER" id="PTHR20859">
    <property type="entry name" value="INTERFERON/INTERLEUKIN RECEPTOR"/>
    <property type="match status" value="1"/>
</dbReference>
<evidence type="ECO:0000256" key="15">
    <source>
        <dbReference type="ARBA" id="ARBA00023288"/>
    </source>
</evidence>
<sequence>MKIFVYSALLLVSLAFTVIDGSLGVDQLPRAEDITWRSYNFKTVLTWGPKPVNHTYTVEFARFNGDRMRNPHCIRTTETVCDLTNELTELKSSHFAEVITEPLPGTDMDLIEPLYKRSEMFCPYNDTLIGRADFKIEVGEDKTKIRLVIQDPPTALYKDGRPLNIREIFMTDLKYKVAYNKAGSTGKKETISDLSELELSGLDKDESYCFSIAAYIPTRTTAKRLGEWSLPKCSKGKDKFFFDEYDLSVIIGGIVITLAFLFSVIALVVACCKRGEAEKKLEKNETASEV</sequence>
<protein>
    <recommendedName>
        <fullName evidence="5">Tissue factor</fullName>
    </recommendedName>
    <alternativeName>
        <fullName evidence="16">Coagulation factor III</fullName>
    </alternativeName>
</protein>
<feature type="signal peptide" evidence="18">
    <location>
        <begin position="1"/>
        <end position="24"/>
    </location>
</feature>
<comment type="subcellular location">
    <subcellularLocation>
        <location evidence="2">Membrane</location>
        <topology evidence="2">Single-pass type I membrane protein</topology>
    </subcellularLocation>
</comment>
<keyword evidence="14" id="KW-0325">Glycoprotein</keyword>
<keyword evidence="6 17" id="KW-0812">Transmembrane</keyword>
<keyword evidence="13" id="KW-1015">Disulfide bond</keyword>
<evidence type="ECO:0000259" key="20">
    <source>
        <dbReference type="Pfam" id="PF09294"/>
    </source>
</evidence>
<keyword evidence="15" id="KW-0449">Lipoprotein</keyword>
<evidence type="ECO:0000256" key="7">
    <source>
        <dbReference type="ARBA" id="ARBA00022696"/>
    </source>
</evidence>
<evidence type="ECO:0000256" key="16">
    <source>
        <dbReference type="ARBA" id="ARBA00031171"/>
    </source>
</evidence>
<keyword evidence="10" id="KW-0094">Blood coagulation</keyword>
<keyword evidence="9 17" id="KW-1133">Transmembrane helix</keyword>
<dbReference type="AlphaFoldDB" id="A0A6J2VEC4"/>
<dbReference type="SUPFAM" id="SSF49265">
    <property type="entry name" value="Fibronectin type III"/>
    <property type="match status" value="2"/>
</dbReference>
<evidence type="ECO:0000256" key="11">
    <source>
        <dbReference type="ARBA" id="ARBA00023136"/>
    </source>
</evidence>
<dbReference type="Gene3D" id="2.60.40.10">
    <property type="entry name" value="Immunoglobulins"/>
    <property type="match status" value="2"/>
</dbReference>
<comment type="subunit">
    <text evidence="4">Interacts with HSPE; the interaction, inhibited by heparin, promotes the generation of activated factor X and activates coagulation in the presence of activated factor VII.</text>
</comment>
<proteinExistence type="inferred from homology"/>
<dbReference type="FunFam" id="2.60.40.10:FF:000899">
    <property type="entry name" value="Tissue factor"/>
    <property type="match status" value="1"/>
</dbReference>
<organism evidence="21 22">
    <name type="scientific">Chanos chanos</name>
    <name type="common">Milkfish</name>
    <name type="synonym">Mugil chanos</name>
    <dbReference type="NCBI Taxonomy" id="29144"/>
    <lineage>
        <taxon>Eukaryota</taxon>
        <taxon>Metazoa</taxon>
        <taxon>Chordata</taxon>
        <taxon>Craniata</taxon>
        <taxon>Vertebrata</taxon>
        <taxon>Euteleostomi</taxon>
        <taxon>Actinopterygii</taxon>
        <taxon>Neopterygii</taxon>
        <taxon>Teleostei</taxon>
        <taxon>Ostariophysi</taxon>
        <taxon>Gonorynchiformes</taxon>
        <taxon>Chanidae</taxon>
        <taxon>Chanos</taxon>
    </lineage>
</organism>
<feature type="domain" description="Fibronectin type-III" evidence="19">
    <location>
        <begin position="9"/>
        <end position="102"/>
    </location>
</feature>
<evidence type="ECO:0000259" key="19">
    <source>
        <dbReference type="Pfam" id="PF01108"/>
    </source>
</evidence>
<accession>A0A6J2VEC4</accession>
<dbReference type="InParanoid" id="A0A6J2VEC4"/>
<evidence type="ECO:0000256" key="12">
    <source>
        <dbReference type="ARBA" id="ARBA00023139"/>
    </source>
</evidence>
<dbReference type="InterPro" id="IPR050650">
    <property type="entry name" value="Type-II_Cytokine-TF_Rcpt"/>
</dbReference>
<evidence type="ECO:0000256" key="6">
    <source>
        <dbReference type="ARBA" id="ARBA00022692"/>
    </source>
</evidence>
<dbReference type="InterPro" id="IPR001187">
    <property type="entry name" value="Tissue_factor"/>
</dbReference>
<keyword evidence="12" id="KW-0564">Palmitate</keyword>
<comment type="function">
    <text evidence="1">Initiates blood coagulation by forming a complex with circulating factor VII or VIIa. The [TF:VIIa] complex activates factors IX or X by specific limited proteolysis. TF plays a role in normal hemostasis by initiating the cell-surface assembly and propagation of the coagulation protease cascade.</text>
</comment>
<dbReference type="PRINTS" id="PR00346">
    <property type="entry name" value="TISSUEFACTOR"/>
</dbReference>
<dbReference type="Proteomes" id="UP000504632">
    <property type="component" value="Chromosome 5"/>
</dbReference>
<evidence type="ECO:0000256" key="5">
    <source>
        <dbReference type="ARBA" id="ARBA00018722"/>
    </source>
</evidence>
<keyword evidence="7" id="KW-0356">Hemostasis</keyword>
<dbReference type="InterPro" id="IPR036116">
    <property type="entry name" value="FN3_sf"/>
</dbReference>
<dbReference type="GO" id="GO:0005886">
    <property type="term" value="C:plasma membrane"/>
    <property type="evidence" value="ECO:0007669"/>
    <property type="project" value="TreeGrafter"/>
</dbReference>
<keyword evidence="11 17" id="KW-0472">Membrane</keyword>
<feature type="chain" id="PRO_5027037429" description="Tissue factor" evidence="18">
    <location>
        <begin position="25"/>
        <end position="290"/>
    </location>
</feature>
<dbReference type="InterPro" id="IPR003961">
    <property type="entry name" value="FN3_dom"/>
</dbReference>
<dbReference type="InterPro" id="IPR013783">
    <property type="entry name" value="Ig-like_fold"/>
</dbReference>
<feature type="domain" description="Interferon/interleukin receptor" evidence="20">
    <location>
        <begin position="136"/>
        <end position="235"/>
    </location>
</feature>
<evidence type="ECO:0000256" key="4">
    <source>
        <dbReference type="ARBA" id="ARBA00011184"/>
    </source>
</evidence>
<dbReference type="OrthoDB" id="8942372at2759"/>
<evidence type="ECO:0000256" key="17">
    <source>
        <dbReference type="SAM" id="Phobius"/>
    </source>
</evidence>
<reference evidence="22" key="1">
    <citation type="submission" date="2025-08" db="UniProtKB">
        <authorList>
            <consortium name="RefSeq"/>
        </authorList>
    </citation>
    <scope>IDENTIFICATION</scope>
</reference>
<evidence type="ECO:0000256" key="10">
    <source>
        <dbReference type="ARBA" id="ARBA00023084"/>
    </source>
</evidence>
<gene>
    <name evidence="22" type="primary">f3b</name>
</gene>
<evidence type="ECO:0000256" key="13">
    <source>
        <dbReference type="ARBA" id="ARBA00023157"/>
    </source>
</evidence>
<evidence type="ECO:0000256" key="3">
    <source>
        <dbReference type="ARBA" id="ARBA00009197"/>
    </source>
</evidence>
<feature type="transmembrane region" description="Helical" evidence="17">
    <location>
        <begin position="247"/>
        <end position="272"/>
    </location>
</feature>
<keyword evidence="8 18" id="KW-0732">Signal</keyword>
<evidence type="ECO:0000313" key="21">
    <source>
        <dbReference type="Proteomes" id="UP000504632"/>
    </source>
</evidence>
<dbReference type="GeneID" id="115812234"/>
<evidence type="ECO:0000256" key="9">
    <source>
        <dbReference type="ARBA" id="ARBA00022989"/>
    </source>
</evidence>
<comment type="similarity">
    <text evidence="3">Belongs to the tissue factor family.</text>
</comment>
<evidence type="ECO:0000256" key="18">
    <source>
        <dbReference type="SAM" id="SignalP"/>
    </source>
</evidence>
<dbReference type="RefSeq" id="XP_030630579.1">
    <property type="nucleotide sequence ID" value="XM_030774719.1"/>
</dbReference>
<dbReference type="GO" id="GO:0004896">
    <property type="term" value="F:cytokine receptor activity"/>
    <property type="evidence" value="ECO:0007669"/>
    <property type="project" value="TreeGrafter"/>
</dbReference>
<dbReference type="InterPro" id="IPR015373">
    <property type="entry name" value="Interferon/interleukin_rcp_dom"/>
</dbReference>
<dbReference type="FunCoup" id="A0A6J2VEC4">
    <property type="interactions" value="432"/>
</dbReference>
<dbReference type="CTD" id="550423"/>
<name>A0A6J2VEC4_CHACN</name>